<keyword evidence="1" id="KW-0812">Transmembrane</keyword>
<keyword evidence="1" id="KW-0472">Membrane</keyword>
<evidence type="ECO:0000313" key="3">
    <source>
        <dbReference type="Proteomes" id="UP000204602"/>
    </source>
</evidence>
<feature type="transmembrane region" description="Helical" evidence="1">
    <location>
        <begin position="45"/>
        <end position="63"/>
    </location>
</feature>
<dbReference type="EMBL" id="KT224359">
    <property type="protein sequence ID" value="ALA13167.1"/>
    <property type="molecule type" value="Genomic_DNA"/>
</dbReference>
<name>A0A0K2D0H3_9CAUD</name>
<reference evidence="2 3" key="1">
    <citation type="journal article" date="2015" name="Genome Announc.">
        <title>Complete Genome Sequence of Bacillus cereus Group Phage TsarBomba.</title>
        <authorList>
            <person name="Erill I."/>
            <person name="Caruso S.M."/>
        </authorList>
    </citation>
    <scope>NUCLEOTIDE SEQUENCE [LARGE SCALE GENOMIC DNA]</scope>
</reference>
<dbReference type="GeneID" id="26633377"/>
<keyword evidence="3" id="KW-1185">Reference proteome</keyword>
<protein>
    <submittedName>
        <fullName evidence="2">Uncharacterized protein</fullName>
    </submittedName>
</protein>
<evidence type="ECO:0000313" key="2">
    <source>
        <dbReference type="EMBL" id="ALA13167.1"/>
    </source>
</evidence>
<proteinExistence type="predicted"/>
<dbReference type="KEGG" id="vg:26633377"/>
<feature type="transmembrane region" description="Helical" evidence="1">
    <location>
        <begin position="6"/>
        <end position="24"/>
    </location>
</feature>
<dbReference type="RefSeq" id="YP_009206886.1">
    <property type="nucleotide sequence ID" value="NC_028890.1"/>
</dbReference>
<sequence>MILFLLYLYINYLYNLLLIIKVIIGQSYNLNRTKITETCTIMFNLIPYLVQTYILTNLIISILEEIIVLS</sequence>
<accession>A0A0K2D0H3</accession>
<organism evidence="2 3">
    <name type="scientific">Bacillus phage TsarBomba</name>
    <dbReference type="NCBI Taxonomy" id="1690456"/>
    <lineage>
        <taxon>Viruses</taxon>
        <taxon>Duplodnaviria</taxon>
        <taxon>Heunggongvirae</taxon>
        <taxon>Uroviricota</taxon>
        <taxon>Caudoviricetes</taxon>
        <taxon>Herelleviridae</taxon>
        <taxon>Bastillevirinae</taxon>
        <taxon>Tsarbombavirus</taxon>
        <taxon>Tsarbombavirus tsarbomba</taxon>
    </lineage>
</organism>
<dbReference type="Proteomes" id="UP000204602">
    <property type="component" value="Segment"/>
</dbReference>
<keyword evidence="1" id="KW-1133">Transmembrane helix</keyword>
<gene>
    <name evidence="2" type="ORF">TSARBOMBA_51</name>
</gene>
<evidence type="ECO:0000256" key="1">
    <source>
        <dbReference type="SAM" id="Phobius"/>
    </source>
</evidence>